<feature type="compositionally biased region" description="Low complexity" evidence="2">
    <location>
        <begin position="1458"/>
        <end position="1473"/>
    </location>
</feature>
<feature type="region of interest" description="Disordered" evidence="2">
    <location>
        <begin position="371"/>
        <end position="399"/>
    </location>
</feature>
<feature type="region of interest" description="Disordered" evidence="2">
    <location>
        <begin position="3613"/>
        <end position="3655"/>
    </location>
</feature>
<feature type="compositionally biased region" description="Basic and acidic residues" evidence="2">
    <location>
        <begin position="1"/>
        <end position="13"/>
    </location>
</feature>
<dbReference type="Proteomes" id="UP000186883">
    <property type="component" value="Unassembled WGS sequence"/>
</dbReference>
<feature type="non-terminal residue" evidence="3">
    <location>
        <position position="1"/>
    </location>
</feature>
<reference evidence="3" key="1">
    <citation type="submission" date="2016-11" db="EMBL/GenBank/DDBJ databases">
        <title>Genome sequencing of Amycolatopsis regifaucium.</title>
        <authorList>
            <person name="Mayilraj S."/>
            <person name="Kaur N."/>
        </authorList>
    </citation>
    <scope>NUCLEOTIDE SEQUENCE [LARGE SCALE GENOMIC DNA]</scope>
    <source>
        <strain evidence="3">GY080</strain>
    </source>
</reference>
<feature type="compositionally biased region" description="Acidic residues" evidence="2">
    <location>
        <begin position="2196"/>
        <end position="2206"/>
    </location>
</feature>
<feature type="region of interest" description="Disordered" evidence="2">
    <location>
        <begin position="2018"/>
        <end position="2037"/>
    </location>
</feature>
<accession>A0ABX3DG57</accession>
<evidence type="ECO:0000256" key="1">
    <source>
        <dbReference type="SAM" id="Coils"/>
    </source>
</evidence>
<feature type="region of interest" description="Disordered" evidence="2">
    <location>
        <begin position="1"/>
        <end position="20"/>
    </location>
</feature>
<feature type="compositionally biased region" description="Basic and acidic residues" evidence="2">
    <location>
        <begin position="3639"/>
        <end position="3655"/>
    </location>
</feature>
<comment type="caution">
    <text evidence="3">The sequence shown here is derived from an EMBL/GenBank/DDBJ whole genome shotgun (WGS) entry which is preliminary data.</text>
</comment>
<name>A0ABX3DG57_9PSEU</name>
<sequence>GLRKLLRDKDYHGDVSGPATPVEILRDGTVRVPDSASSPKDSVRLADYRSLPDVDQDAQMFTEDVLAAIDGRPAPEIRAESETSSLADSERVTDEPPTLPEIESEAARFIEELFDELDEQVSTATPPVRLRQNSWVSLQSAHSDFVSEAVLETQYGIPRQDQRRFQKMADRFGVVFDVRPANPASVGWRARGAVPKPLELKAKTLNELDVHLGMRRERIGLVAYFEPLRPDLANVPQDLRERVLKRYEDRSAEYTQLAESMRGLEESGRFRVVDGVVQERKGEGFRNVTGDNDVYDIRLPEDGSSLHEADYERMVYLLTGREMGVEHGALKYWEPETEFQRKIRDDIDEQHRIVPLVRFGPGLPPTLVHLGDDQSERRPSSMPTAAPAPRPNLTSAYRPEPVGTEHFESLRPWQAERRADGAFPAFGRPGTGTRTAYRPPLRAATDSTLGINGARSVDDGGGVLEAREFFATDEVLDRAREALRRTRTGIGLEVRDSRLVLDDHGRQQVLHRVVPRMPERLTDDSRGFAGIVHGATPDTLLFEAPGGRTATARVGTDDGTEVSGTFNLAEGLSEIVEHGDPSTVDTSRAAEIVARDRRDTGGSPDRPLPGHRYGRMLDHAPGVDQQRARLDEAARRMGVNQFAWAKPGQMYVRSSIPGEGADGRPDYTDRAGMRRPAGYHFATVIAESTDGRAQITLENRPHTTEQDAAVREAIERNLVHHHAELGNLSSELAKRMERARAAGDDAEVTRLGRHRELAEALSEIARTGYDRAEPSARHRAWQAMAAELDILPGPDRWFFRMYTREPGETFFDQQALSYAPDAKAPGLNPLVTTALGGLGEIPSAKVPFAPGRSTADRDALAGVRAVARDVARAAVLRGDLGLGPVKVRITGYGGNGFFPGSRGTTAQRRAGQVRDHFREVLAEELTALQGDNRTVGVRDVELSVETGRLPSDQASADRHRVTVEVAFDDAPNTPERQAATGYDRAVHGLPELELPRSELRARLAEYTALAGEGALEHHALPEGTRERLIALDRSLAALPEIGRARVRALVNEALLAASLVPTREQARPPKRSHGGVEVDRRAVQPVTPARLTQLLDELNVGIASGADPLTSGTSSLPGLVVPADAALPVRLAALGLVNLSVDARIALSADPLFTALSKNPAALTEALFAAAGNEEQYFLNTAATAAVDTSVRGRVPTLAGLLQVGGAVADATEHGLGQASAESRAEPDRPFGRTMEEMVRKRVAEARAEFSGLEQRALRLVGADQADRAVRREWRQLTARWARSMQKLAAAELNVDQVPVLTRNVLCDSRMSRMLVSPLIVDRGSRRRGRVDHKSYVERMRRRLAPDTDVTPVGSATAADGTRPDISLAEGLRTEDGRTAFWARVAETGGAVLSLPHHAVHVRATTVDGRRVFFLNDPKDAYPALLTPDEFVKWATSGHAYANAEFFPADTADDARAATTGSAASAGEPAAPDLGETSVPRVGTAQSDVVSISAHPRVGRRSSIASSVGEISPFDLRRTASEPELTRHRTSSRTSSRGRETPRSDSPETRWHGGRHLSPGRRFGGDDGLLQVPVRRSTGGYAGAFFPTHESSLETSALWRFPFDDLHTHLPETIQELPEDADSVVPDGERSEVDSLLPETAIPDDAEPADTALAVWSEPLLEVSDRVAERAEGALPSAVPVEQARVEAERLVRALPSVLSAVDEDTFQFLHDGLTSMVVDLIADGTTPEAAWEEARVARLRDELEALRGPVEEAHYTLSAEEIRGRAPEPEASPDSAAAAEQALDRWLAPIMEASGRLEDLEESAETAGAVEQARAEAEEWAGELPSGAGIVDEETRQTLHDGLVSMLTDLIAGGVSRADAWEDADVSRLREDLESLRGEAESAHYRRTALEMLEQHTMGKWERAIWDASARVEEREEGSVPSVVPVEQARAEAERLTGGLPSALPTADEWSRRTLHDGLVSILTEHIAGGVDPRVAWHRPDVVRLRGDLEMLRGPAESAHYTRTAMEILGPVRSGGANEAATGQVTEPAPTETRSKARRVWERWEERVGEAVERVRQREQAAPRAVASARQTVESLIGGLPRAAAGTDTTARQLVHDALSALLTELISAGASPRAAWDHPDVAPLRESAESLRELSSVRTHYTGVPLALTRLPASVTAATPAPPVVVEASGSGQGFQRSGTPSTELVGEDRSSPDSDEPVGDDDSTYSAEFLPIWTADRRYEADTRGPIEWLSEPHREDGSAPEPGRLSAAVAEFEAHLSLEHRPVSSFREEAAALLGDRPAPRVGYGPDAAEQQGLWRSMVDAVASALSRDANAEGLTSELRAGFERLRTFDDLAAWAETQLAQFRNRIDQARARLDERRQDALPGDQPPEGRERWQEQLRWREQLRRQEAEDLLGALPPTVPGGAPERIRRAFHEGITTMLTDLLLHEEHPTYAWTELGDVRQAAEAVRLSSRHLRDATPETPFGQFPEPGRGFYSEDLREEDLPTYDETQDSGATRHSDGAPGYTAHPVADEPPAYEDSMAEFDDGTQEVLPYQVEQMADLLTQLPRNEIVALRTRLLSLVLPPEGLTPDELARRFPLHDLMLSALAYHAFLDGDQPGAAGERAQMLALLDKPGIHDTLGAAARRRPVLDDAHHALRNMFTVARSYAETSSEPRSAPRPESTLTPDVDLSEVDFVPLRSRSGVVVGVGFPLSDQERGVLREAFENRAVVEGEFSVPLHHGENGFSVRARNGRIVSLDERAVVRLLSSVESPGDASWRQRSSLVFLSCWVSSPRYGNRIVALAELLHDAGLRGDVHGFDTRVEVRRDGTVRPLPDGAEPAEGSVVFAAPSDEPVQPLPGVVAGRRSDPVAVAEIRARLERMAEAAFTGGQREYHKMLGPDLFGLGRTPEAPQALRGLDYDELSAAEGMTLLQRLDMTKPFPEAETLTYDALAAAEQDVFVSDWTDKELQYWDSVGIQVSALPARRETPRLLHGIWLGGPLAADGTTGLFQQRFADSAKTLGGRAVLWTDVPRKRIEAAVRNESDASLADVREMVKWARENDIHLVNVDEVFNAEAPMRLDPFYRAELTKGTGRGYAAASDTLRVYIEARFGGLYMDGDDILHDPDVLLNVHESPEGYAFGGIRVGDSRVLSNNSPLAMAKGHPLAWLYLVQLEQNYDQTQLEIFPAMLATASKEFYATPQGRLRRNSVLQRTGPDTFFKLRERLGLKVLPLMSGIGLRSSQSWAPGSSTEPTRPRVTAEDIDGTALLTEKVVQSLIRQLRNRQGDLFLTDVADLVFQHTTPDVVWTAALEFLASVPALRKEVRTATVERFVNGSMTAISLPEEVAALLHRRAGAQLEFLGDALTPVTMSAPAGRGIEPAGPDWRTPIPSEVMTDFALDLLTRRTEGQRLSMKRRAEQMAAAPSAKRVRLPEEPVDSRDTTPESEVDGRAGGRGPGLRPGMPELLIEQKPGRTGLTAEQTLPADDPAPVPEAPRRSHDSDEDLSMEESGPPSKKRAISPQVSVLDGAPQALGAVIFSTGPGSPADLSGQVLQGLLDGLRDHPGHLDLAAVAALVEDSPEADEVWNTVIAFLAADPGLATQVRTVTLRSVDEAGVPRRVVLPPLAAEFLHLSEDPPTSPAPGEFTHRAELTRPAWLPLRREADPTTKEDHGHDD</sequence>
<evidence type="ECO:0000256" key="2">
    <source>
        <dbReference type="SAM" id="MobiDB-lite"/>
    </source>
</evidence>
<feature type="compositionally biased region" description="Acidic residues" evidence="2">
    <location>
        <begin position="2482"/>
        <end position="2494"/>
    </location>
</feature>
<evidence type="ECO:0008006" key="5">
    <source>
        <dbReference type="Google" id="ProtNLM"/>
    </source>
</evidence>
<feature type="compositionally biased region" description="Basic and acidic residues" evidence="2">
    <location>
        <begin position="1515"/>
        <end position="1527"/>
    </location>
</feature>
<dbReference type="SUPFAM" id="SSF53448">
    <property type="entry name" value="Nucleotide-diphospho-sugar transferases"/>
    <property type="match status" value="1"/>
</dbReference>
<feature type="region of interest" description="Disordered" evidence="2">
    <location>
        <begin position="2166"/>
        <end position="2210"/>
    </location>
</feature>
<protein>
    <recommendedName>
        <fullName evidence="5">Tox-PL domain-containing protein</fullName>
    </recommendedName>
</protein>
<proteinExistence type="predicted"/>
<dbReference type="InterPro" id="IPR029044">
    <property type="entry name" value="Nucleotide-diphossugar_trans"/>
</dbReference>
<feature type="region of interest" description="Disordered" evidence="2">
    <location>
        <begin position="2455"/>
        <end position="2523"/>
    </location>
</feature>
<feature type="region of interest" description="Disordered" evidence="2">
    <location>
        <begin position="3458"/>
        <end position="3500"/>
    </location>
</feature>
<dbReference type="EMBL" id="LOBU02000031">
    <property type="protein sequence ID" value="OKA03446.1"/>
    <property type="molecule type" value="Genomic_DNA"/>
</dbReference>
<feature type="region of interest" description="Disordered" evidence="2">
    <location>
        <begin position="72"/>
        <end position="98"/>
    </location>
</feature>
<keyword evidence="1" id="KW-0175">Coiled coil</keyword>
<feature type="coiled-coil region" evidence="1">
    <location>
        <begin position="2337"/>
        <end position="2364"/>
    </location>
</feature>
<feature type="compositionally biased region" description="Basic and acidic residues" evidence="2">
    <location>
        <begin position="1537"/>
        <end position="1551"/>
    </location>
</feature>
<organism evidence="3 4">
    <name type="scientific">Amycolatopsis regifaucium</name>
    <dbReference type="NCBI Taxonomy" id="546365"/>
    <lineage>
        <taxon>Bacteria</taxon>
        <taxon>Bacillati</taxon>
        <taxon>Actinomycetota</taxon>
        <taxon>Actinomycetes</taxon>
        <taxon>Pseudonocardiales</taxon>
        <taxon>Pseudonocardiaceae</taxon>
        <taxon>Amycolatopsis</taxon>
    </lineage>
</organism>
<feature type="region of interest" description="Disordered" evidence="2">
    <location>
        <begin position="1761"/>
        <end position="1780"/>
    </location>
</feature>
<feature type="compositionally biased region" description="Polar residues" evidence="2">
    <location>
        <begin position="2176"/>
        <end position="2185"/>
    </location>
</feature>
<feature type="region of interest" description="Disordered" evidence="2">
    <location>
        <begin position="1458"/>
        <end position="1480"/>
    </location>
</feature>
<keyword evidence="4" id="KW-1185">Reference proteome</keyword>
<feature type="compositionally biased region" description="Basic and acidic residues" evidence="2">
    <location>
        <begin position="3411"/>
        <end position="3432"/>
    </location>
</feature>
<gene>
    <name evidence="3" type="ORF">ATP06_0235640</name>
</gene>
<feature type="region of interest" description="Disordered" evidence="2">
    <location>
        <begin position="1342"/>
        <end position="1362"/>
    </location>
</feature>
<evidence type="ECO:0000313" key="4">
    <source>
        <dbReference type="Proteomes" id="UP000186883"/>
    </source>
</evidence>
<feature type="region of interest" description="Disordered" evidence="2">
    <location>
        <begin position="594"/>
        <end position="615"/>
    </location>
</feature>
<dbReference type="Gene3D" id="3.90.550.20">
    <property type="match status" value="1"/>
</dbReference>
<evidence type="ECO:0000313" key="3">
    <source>
        <dbReference type="EMBL" id="OKA03446.1"/>
    </source>
</evidence>
<feature type="region of interest" description="Disordered" evidence="2">
    <location>
        <begin position="3391"/>
        <end position="3445"/>
    </location>
</feature>
<feature type="region of interest" description="Disordered" evidence="2">
    <location>
        <begin position="1515"/>
        <end position="1571"/>
    </location>
</feature>